<evidence type="ECO:0000313" key="9">
    <source>
        <dbReference type="Proteomes" id="UP001159042"/>
    </source>
</evidence>
<sequence>MDIKNISYALFKGFYDSIKGMLAVFILDKEIKERKLKRQSPTRTNSIRQKPFDGKDSTKKQSKDEDSKLMSRILQCAVFNGGVFLLSIVFFEYLFIPMWVKDTGEGSWSRTAIFLLFLYRLIWITPIFTLSKILNTIWFQDIADLAYRHSRGRPVYTKKWSLIGADCLFSIIIQLLFLLQAVAVSYIPIYVVGYILSFVQMCMLYSLYAFEYKWFNMGWEIHRRLSFIEANWPYFIGFGMPMTLITQFWDSWMVSGCVFSILFPFYIISGNEASPVISGELPLRFFAPTIFVSNCIFSCTIGSPQKPAKTQTAER</sequence>
<keyword evidence="4 7" id="KW-1133">Transmembrane helix</keyword>
<evidence type="ECO:0000256" key="7">
    <source>
        <dbReference type="SAM" id="Phobius"/>
    </source>
</evidence>
<feature type="transmembrane region" description="Helical" evidence="7">
    <location>
        <begin position="160"/>
        <end position="183"/>
    </location>
</feature>
<evidence type="ECO:0008006" key="10">
    <source>
        <dbReference type="Google" id="ProtNLM"/>
    </source>
</evidence>
<dbReference type="Pfam" id="PF07264">
    <property type="entry name" value="EI24"/>
    <property type="match status" value="1"/>
</dbReference>
<dbReference type="PANTHER" id="PTHR21389">
    <property type="entry name" value="P53 INDUCED PROTEIN"/>
    <property type="match status" value="1"/>
</dbReference>
<feature type="transmembrane region" description="Helical" evidence="7">
    <location>
        <begin position="189"/>
        <end position="210"/>
    </location>
</feature>
<evidence type="ECO:0000256" key="4">
    <source>
        <dbReference type="ARBA" id="ARBA00022989"/>
    </source>
</evidence>
<feature type="transmembrane region" description="Helical" evidence="7">
    <location>
        <begin position="112"/>
        <end position="139"/>
    </location>
</feature>
<evidence type="ECO:0000256" key="1">
    <source>
        <dbReference type="ARBA" id="ARBA00004141"/>
    </source>
</evidence>
<accession>A0AAV8VHG3</accession>
<dbReference type="GO" id="GO:0005783">
    <property type="term" value="C:endoplasmic reticulum"/>
    <property type="evidence" value="ECO:0007669"/>
    <property type="project" value="TreeGrafter"/>
</dbReference>
<gene>
    <name evidence="8" type="ORF">NQ315_017160</name>
</gene>
<dbReference type="AlphaFoldDB" id="A0AAV8VHG3"/>
<dbReference type="InterPro" id="IPR059112">
    <property type="entry name" value="CysZ/EI24"/>
</dbReference>
<reference evidence="8 9" key="1">
    <citation type="journal article" date="2023" name="Insect Mol. Biol.">
        <title>Genome sequencing provides insights into the evolution of gene families encoding plant cell wall-degrading enzymes in longhorned beetles.</title>
        <authorList>
            <person name="Shin N.R."/>
            <person name="Okamura Y."/>
            <person name="Kirsch R."/>
            <person name="Pauchet Y."/>
        </authorList>
    </citation>
    <scope>NUCLEOTIDE SEQUENCE [LARGE SCALE GENOMIC DNA]</scope>
    <source>
        <strain evidence="8">EAD_L_NR</strain>
    </source>
</reference>
<dbReference type="GO" id="GO:0016236">
    <property type="term" value="P:macroautophagy"/>
    <property type="evidence" value="ECO:0007669"/>
    <property type="project" value="TreeGrafter"/>
</dbReference>
<evidence type="ECO:0000256" key="3">
    <source>
        <dbReference type="ARBA" id="ARBA00022692"/>
    </source>
</evidence>
<dbReference type="PANTHER" id="PTHR21389:SF0">
    <property type="entry name" value="ETOPOSIDE-INDUCED PROTEIN 2.4 HOMOLOG"/>
    <property type="match status" value="1"/>
</dbReference>
<organism evidence="8 9">
    <name type="scientific">Exocentrus adspersus</name>
    <dbReference type="NCBI Taxonomy" id="1586481"/>
    <lineage>
        <taxon>Eukaryota</taxon>
        <taxon>Metazoa</taxon>
        <taxon>Ecdysozoa</taxon>
        <taxon>Arthropoda</taxon>
        <taxon>Hexapoda</taxon>
        <taxon>Insecta</taxon>
        <taxon>Pterygota</taxon>
        <taxon>Neoptera</taxon>
        <taxon>Endopterygota</taxon>
        <taxon>Coleoptera</taxon>
        <taxon>Polyphaga</taxon>
        <taxon>Cucujiformia</taxon>
        <taxon>Chrysomeloidea</taxon>
        <taxon>Cerambycidae</taxon>
        <taxon>Lamiinae</taxon>
        <taxon>Acanthocinini</taxon>
        <taxon>Exocentrus</taxon>
    </lineage>
</organism>
<keyword evidence="9" id="KW-1185">Reference proteome</keyword>
<dbReference type="GO" id="GO:0016020">
    <property type="term" value="C:membrane"/>
    <property type="evidence" value="ECO:0007669"/>
    <property type="project" value="UniProtKB-SubCell"/>
</dbReference>
<feature type="transmembrane region" description="Helical" evidence="7">
    <location>
        <begin position="77"/>
        <end position="100"/>
    </location>
</feature>
<comment type="caution">
    <text evidence="8">The sequence shown here is derived from an EMBL/GenBank/DDBJ whole genome shotgun (WGS) entry which is preliminary data.</text>
</comment>
<feature type="transmembrane region" description="Helical" evidence="7">
    <location>
        <begin position="281"/>
        <end position="301"/>
    </location>
</feature>
<comment type="subcellular location">
    <subcellularLocation>
        <location evidence="1">Membrane</location>
        <topology evidence="1">Multi-pass membrane protein</topology>
    </subcellularLocation>
</comment>
<dbReference type="Proteomes" id="UP001159042">
    <property type="component" value="Unassembled WGS sequence"/>
</dbReference>
<evidence type="ECO:0000256" key="5">
    <source>
        <dbReference type="ARBA" id="ARBA00023136"/>
    </source>
</evidence>
<comment type="similarity">
    <text evidence="2">Belongs to the EI24 family.</text>
</comment>
<feature type="region of interest" description="Disordered" evidence="6">
    <location>
        <begin position="37"/>
        <end position="64"/>
    </location>
</feature>
<proteinExistence type="inferred from homology"/>
<keyword evidence="5 7" id="KW-0472">Membrane</keyword>
<evidence type="ECO:0000256" key="2">
    <source>
        <dbReference type="ARBA" id="ARBA00010970"/>
    </source>
</evidence>
<dbReference type="EMBL" id="JANEYG010000094">
    <property type="protein sequence ID" value="KAJ8913417.1"/>
    <property type="molecule type" value="Genomic_DNA"/>
</dbReference>
<evidence type="ECO:0000313" key="8">
    <source>
        <dbReference type="EMBL" id="KAJ8913417.1"/>
    </source>
</evidence>
<keyword evidence="3 7" id="KW-0812">Transmembrane</keyword>
<evidence type="ECO:0000256" key="6">
    <source>
        <dbReference type="SAM" id="MobiDB-lite"/>
    </source>
</evidence>
<feature type="transmembrane region" description="Helical" evidence="7">
    <location>
        <begin position="248"/>
        <end position="269"/>
    </location>
</feature>
<name>A0AAV8VHG3_9CUCU</name>
<protein>
    <recommendedName>
        <fullName evidence="10">Etoposide-induced protein 2.4</fullName>
    </recommendedName>
</protein>
<feature type="compositionally biased region" description="Basic and acidic residues" evidence="6">
    <location>
        <begin position="50"/>
        <end position="64"/>
    </location>
</feature>